<evidence type="ECO:0000256" key="11">
    <source>
        <dbReference type="RuleBase" id="RU362031"/>
    </source>
</evidence>
<comment type="caution">
    <text evidence="14">The sequence shown here is derived from an EMBL/GenBank/DDBJ whole genome shotgun (WGS) entry which is preliminary data.</text>
</comment>
<dbReference type="Gene3D" id="2.30.42.10">
    <property type="match status" value="2"/>
</dbReference>
<evidence type="ECO:0000313" key="16">
    <source>
        <dbReference type="Proteomes" id="UP000623509"/>
    </source>
</evidence>
<reference evidence="14 15" key="2">
    <citation type="submission" date="2017-07" db="EMBL/GenBank/DDBJ databases">
        <title>Candidatus Dactylopiibacterium carminicum, a nitrogen-fixing symbiont of the cochineal insect Dactylopius coccus and Dactylopius opuntiae (Hemiptera: Coccoidea: Dactylopiidae).</title>
        <authorList>
            <person name="Vera A."/>
        </authorList>
    </citation>
    <scope>NUCLEOTIDE SEQUENCE [LARGE SCALE GENOMIC DNA]</scope>
    <source>
        <strain evidence="14 15">NFDCM</strain>
    </source>
</reference>
<dbReference type="InterPro" id="IPR036034">
    <property type="entry name" value="PDZ_sf"/>
</dbReference>
<evidence type="ECO:0000256" key="8">
    <source>
        <dbReference type="ARBA" id="ARBA00022989"/>
    </source>
</evidence>
<evidence type="ECO:0000256" key="7">
    <source>
        <dbReference type="ARBA" id="ARBA00022833"/>
    </source>
</evidence>
<evidence type="ECO:0000256" key="10">
    <source>
        <dbReference type="ARBA" id="ARBA00023136"/>
    </source>
</evidence>
<feature type="transmembrane region" description="Helical" evidence="11">
    <location>
        <begin position="6"/>
        <end position="28"/>
    </location>
</feature>
<evidence type="ECO:0000256" key="6">
    <source>
        <dbReference type="ARBA" id="ARBA00022801"/>
    </source>
</evidence>
<dbReference type="CDD" id="cd23081">
    <property type="entry name" value="cpPDZ_EcRseP-like"/>
    <property type="match status" value="1"/>
</dbReference>
<dbReference type="AlphaFoldDB" id="A0A272EQF2"/>
<dbReference type="CDD" id="cd06163">
    <property type="entry name" value="S2P-M50_PDZ_RseP-like"/>
    <property type="match status" value="1"/>
</dbReference>
<dbReference type="PANTHER" id="PTHR42837">
    <property type="entry name" value="REGULATOR OF SIGMA-E PROTEASE RSEP"/>
    <property type="match status" value="1"/>
</dbReference>
<dbReference type="EMBL" id="MDUX01000045">
    <property type="protein sequence ID" value="KAF7598547.1"/>
    <property type="molecule type" value="Genomic_DNA"/>
</dbReference>
<evidence type="ECO:0000313" key="15">
    <source>
        <dbReference type="Proteomes" id="UP000216107"/>
    </source>
</evidence>
<dbReference type="Proteomes" id="UP000216107">
    <property type="component" value="Unassembled WGS sequence"/>
</dbReference>
<dbReference type="EC" id="3.4.24.-" evidence="11"/>
<dbReference type="PANTHER" id="PTHR42837:SF2">
    <property type="entry name" value="MEMBRANE METALLOPROTEASE ARASP2, CHLOROPLASTIC-RELATED"/>
    <property type="match status" value="1"/>
</dbReference>
<keyword evidence="11" id="KW-0479">Metal-binding</keyword>
<sequence length="453" mass="49483">MGFLHYLLYFLLAIGILVAVHEYGHFLAARLLGVKVLRFSLGFGPVIWRRKAGEDNTEWALSAVPLGGYVKMLDEREGPVAEHERNRAFNTQSLWRRSVIVAAGPLANFLLAILFYWVLACVGTRDLPTSIEMPPAASPAAMAGLHAGDRIRAVDGVQVNGWSELRWQILNRAFGSELLKLDVEREGGRIEGLILGLASLRLDERAEEPMRQLGLIAPGTQLPAVLDSPLPGGVAEMVGLRRGDLVLTVDAQDVSNWREFVGIIAAAPGRELVLELLRDGEIIRIQLRPRADEVRPTLGRIGVGVLIDENAVQAGMIRVSYGLFEGFAQGVLRTWEMSRFSLQGMWQMLTGRLSLRNVSGPVTIADYAGQSARAGWDAYVGFLAMVSVSLGVLNLLPVPVLDGGHLLYHALEGLRGKALSERSEELGQRLGMALLLALMVLAFFNDITRVLSG</sequence>
<dbReference type="InterPro" id="IPR004387">
    <property type="entry name" value="Pept_M50_Zn"/>
</dbReference>
<keyword evidence="10 11" id="KW-0472">Membrane</keyword>
<comment type="cofactor">
    <cofactor evidence="1 11">
        <name>Zn(2+)</name>
        <dbReference type="ChEBI" id="CHEBI:29105"/>
    </cofactor>
</comment>
<keyword evidence="16" id="KW-1185">Reference proteome</keyword>
<evidence type="ECO:0000256" key="4">
    <source>
        <dbReference type="ARBA" id="ARBA00022670"/>
    </source>
</evidence>
<dbReference type="GO" id="GO:0016020">
    <property type="term" value="C:membrane"/>
    <property type="evidence" value="ECO:0007669"/>
    <property type="project" value="UniProtKB-SubCell"/>
</dbReference>
<dbReference type="RefSeq" id="WP_095525243.1">
    <property type="nucleotide sequence ID" value="NZ_MDUX01000045.1"/>
</dbReference>
<evidence type="ECO:0000256" key="2">
    <source>
        <dbReference type="ARBA" id="ARBA00004141"/>
    </source>
</evidence>
<evidence type="ECO:0000256" key="3">
    <source>
        <dbReference type="ARBA" id="ARBA00007931"/>
    </source>
</evidence>
<dbReference type="InterPro" id="IPR001478">
    <property type="entry name" value="PDZ"/>
</dbReference>
<evidence type="ECO:0000313" key="14">
    <source>
        <dbReference type="EMBL" id="PAS92322.1"/>
    </source>
</evidence>
<evidence type="ECO:0000256" key="5">
    <source>
        <dbReference type="ARBA" id="ARBA00022692"/>
    </source>
</evidence>
<dbReference type="SMART" id="SM00228">
    <property type="entry name" value="PDZ"/>
    <property type="match status" value="2"/>
</dbReference>
<feature type="transmembrane region" description="Helical" evidence="11">
    <location>
        <begin position="426"/>
        <end position="444"/>
    </location>
</feature>
<dbReference type="Proteomes" id="UP000623509">
    <property type="component" value="Unassembled WGS sequence"/>
</dbReference>
<dbReference type="GO" id="GO:0004222">
    <property type="term" value="F:metalloendopeptidase activity"/>
    <property type="evidence" value="ECO:0007669"/>
    <property type="project" value="InterPro"/>
</dbReference>
<gene>
    <name evidence="14" type="primary">rseP</name>
    <name evidence="13" type="ORF">BGI27_12695</name>
    <name evidence="14" type="ORF">CGU29_12060</name>
</gene>
<protein>
    <recommendedName>
        <fullName evidence="11">Zinc metalloprotease</fullName>
        <ecNumber evidence="11">3.4.24.-</ecNumber>
    </recommendedName>
</protein>
<dbReference type="EMBL" id="NMRN01000041">
    <property type="protein sequence ID" value="PAS92322.1"/>
    <property type="molecule type" value="Genomic_DNA"/>
</dbReference>
<dbReference type="SUPFAM" id="SSF50156">
    <property type="entry name" value="PDZ domain-like"/>
    <property type="match status" value="2"/>
</dbReference>
<keyword evidence="7 11" id="KW-0862">Zinc</keyword>
<feature type="transmembrane region" description="Helical" evidence="11">
    <location>
        <begin position="99"/>
        <end position="119"/>
    </location>
</feature>
<name>A0A272EQF2_9RHOO</name>
<comment type="similarity">
    <text evidence="3 11">Belongs to the peptidase M50B family.</text>
</comment>
<keyword evidence="9 11" id="KW-0482">Metalloprotease</keyword>
<dbReference type="GO" id="GO:0046872">
    <property type="term" value="F:metal ion binding"/>
    <property type="evidence" value="ECO:0007669"/>
    <property type="project" value="UniProtKB-KW"/>
</dbReference>
<feature type="domain" description="PDZ" evidence="12">
    <location>
        <begin position="115"/>
        <end position="187"/>
    </location>
</feature>
<evidence type="ECO:0000256" key="1">
    <source>
        <dbReference type="ARBA" id="ARBA00001947"/>
    </source>
</evidence>
<comment type="subcellular location">
    <subcellularLocation>
        <location evidence="2">Membrane</location>
        <topology evidence="2">Multi-pass membrane protein</topology>
    </subcellularLocation>
</comment>
<dbReference type="GO" id="GO:0006508">
    <property type="term" value="P:proteolysis"/>
    <property type="evidence" value="ECO:0007669"/>
    <property type="project" value="UniProtKB-KW"/>
</dbReference>
<evidence type="ECO:0000256" key="9">
    <source>
        <dbReference type="ARBA" id="ARBA00023049"/>
    </source>
</evidence>
<dbReference type="OrthoDB" id="9782003at2"/>
<reference evidence="13 16" key="1">
    <citation type="submission" date="2016-08" db="EMBL/GenBank/DDBJ databases">
        <title>Candidatus Dactylopiibacterium carminicum genome sequence.</title>
        <authorList>
            <person name="Ramirez-Puebla S.T."/>
            <person name="Ormeno-Orrillo E."/>
            <person name="Vera-Ponce De Leon A."/>
            <person name="Luis L."/>
            <person name="Sanchez-Flores A."/>
            <person name="Monica R."/>
            <person name="Martinez-Romero E."/>
        </authorList>
    </citation>
    <scope>NUCLEOTIDE SEQUENCE [LARGE SCALE GENOMIC DNA]</scope>
    <source>
        <strain evidence="13">END1</strain>
    </source>
</reference>
<organism evidence="14 15">
    <name type="scientific">Candidatus Dactylopiibacterium carminicum</name>
    <dbReference type="NCBI Taxonomy" id="857335"/>
    <lineage>
        <taxon>Bacteria</taxon>
        <taxon>Pseudomonadati</taxon>
        <taxon>Pseudomonadota</taxon>
        <taxon>Betaproteobacteria</taxon>
        <taxon>Rhodocyclales</taxon>
        <taxon>Rhodocyclaceae</taxon>
        <taxon>Candidatus Dactylopiibacterium</taxon>
    </lineage>
</organism>
<feature type="domain" description="PDZ" evidence="12">
    <location>
        <begin position="191"/>
        <end position="280"/>
    </location>
</feature>
<proteinExistence type="inferred from homology"/>
<dbReference type="NCBIfam" id="TIGR00054">
    <property type="entry name" value="RIP metalloprotease RseP"/>
    <property type="match status" value="1"/>
</dbReference>
<evidence type="ECO:0000313" key="13">
    <source>
        <dbReference type="EMBL" id="KAF7598547.1"/>
    </source>
</evidence>
<dbReference type="Pfam" id="PF02163">
    <property type="entry name" value="Peptidase_M50"/>
    <property type="match status" value="1"/>
</dbReference>
<dbReference type="InterPro" id="IPR008915">
    <property type="entry name" value="Peptidase_M50"/>
</dbReference>
<keyword evidence="5 11" id="KW-0812">Transmembrane</keyword>
<evidence type="ECO:0000259" key="12">
    <source>
        <dbReference type="SMART" id="SM00228"/>
    </source>
</evidence>
<keyword evidence="8 11" id="KW-1133">Transmembrane helix</keyword>
<accession>A0A272EQF2</accession>
<keyword evidence="6 11" id="KW-0378">Hydrolase</keyword>
<keyword evidence="4 14" id="KW-0645">Protease</keyword>